<dbReference type="InterPro" id="IPR013148">
    <property type="entry name" value="Glyco_hydro_32_N"/>
</dbReference>
<feature type="domain" description="Glycosyl hydrolase family 32 C-terminal" evidence="7">
    <location>
        <begin position="409"/>
        <end position="534"/>
    </location>
</feature>
<organism evidence="8 9">
    <name type="scientific">Schaalia radingae</name>
    <dbReference type="NCBI Taxonomy" id="131110"/>
    <lineage>
        <taxon>Bacteria</taxon>
        <taxon>Bacillati</taxon>
        <taxon>Actinomycetota</taxon>
        <taxon>Actinomycetes</taxon>
        <taxon>Actinomycetales</taxon>
        <taxon>Actinomycetaceae</taxon>
        <taxon>Schaalia</taxon>
    </lineage>
</organism>
<dbReference type="PANTHER" id="PTHR43101:SF1">
    <property type="entry name" value="BETA-FRUCTOSIDASE"/>
    <property type="match status" value="1"/>
</dbReference>
<dbReference type="RefSeq" id="WP_092648808.1">
    <property type="nucleotide sequence ID" value="NZ_LT629792.1"/>
</dbReference>
<dbReference type="InterPro" id="IPR023296">
    <property type="entry name" value="Glyco_hydro_beta-prop_sf"/>
</dbReference>
<dbReference type="SMART" id="SM00640">
    <property type="entry name" value="Glyco_32"/>
    <property type="match status" value="1"/>
</dbReference>
<dbReference type="EMBL" id="LT629792">
    <property type="protein sequence ID" value="SDU02466.1"/>
    <property type="molecule type" value="Genomic_DNA"/>
</dbReference>
<evidence type="ECO:0000259" key="6">
    <source>
        <dbReference type="Pfam" id="PF00251"/>
    </source>
</evidence>
<dbReference type="Gene3D" id="2.60.120.560">
    <property type="entry name" value="Exo-inulinase, domain 1"/>
    <property type="match status" value="1"/>
</dbReference>
<name>A0ABY0VA47_9ACTO</name>
<evidence type="ECO:0000256" key="3">
    <source>
        <dbReference type="ARBA" id="ARBA00022801"/>
    </source>
</evidence>
<dbReference type="Pfam" id="PF08244">
    <property type="entry name" value="Glyco_hydro_32C"/>
    <property type="match status" value="1"/>
</dbReference>
<protein>
    <recommendedName>
        <fullName evidence="2">beta-fructofuranosidase</fullName>
        <ecNumber evidence="2">3.2.1.26</ecNumber>
    </recommendedName>
</protein>
<keyword evidence="3 5" id="KW-0378">Hydrolase</keyword>
<evidence type="ECO:0000256" key="1">
    <source>
        <dbReference type="ARBA" id="ARBA00009902"/>
    </source>
</evidence>
<dbReference type="InterPro" id="IPR051214">
    <property type="entry name" value="GH32_Enzymes"/>
</dbReference>
<dbReference type="SUPFAM" id="SSF49899">
    <property type="entry name" value="Concanavalin A-like lectins/glucanases"/>
    <property type="match status" value="1"/>
</dbReference>
<evidence type="ECO:0000256" key="5">
    <source>
        <dbReference type="RuleBase" id="RU362110"/>
    </source>
</evidence>
<dbReference type="Gene3D" id="2.115.10.20">
    <property type="entry name" value="Glycosyl hydrolase domain, family 43"/>
    <property type="match status" value="1"/>
</dbReference>
<feature type="domain" description="Glycosyl hydrolase family 32 N-terminal" evidence="6">
    <location>
        <begin position="77"/>
        <end position="374"/>
    </location>
</feature>
<accession>A0ABY0VA47</accession>
<dbReference type="SUPFAM" id="SSF75005">
    <property type="entry name" value="Arabinanase/levansucrase/invertase"/>
    <property type="match status" value="1"/>
</dbReference>
<comment type="similarity">
    <text evidence="1 5">Belongs to the glycosyl hydrolase 32 family.</text>
</comment>
<keyword evidence="4 5" id="KW-0326">Glycosidase</keyword>
<dbReference type="InterPro" id="IPR013320">
    <property type="entry name" value="ConA-like_dom_sf"/>
</dbReference>
<evidence type="ECO:0000256" key="2">
    <source>
        <dbReference type="ARBA" id="ARBA00012758"/>
    </source>
</evidence>
<dbReference type="CDD" id="cd08996">
    <property type="entry name" value="GH32_FFase"/>
    <property type="match status" value="1"/>
</dbReference>
<dbReference type="EC" id="3.2.1.26" evidence="2"/>
<dbReference type="InterPro" id="IPR001362">
    <property type="entry name" value="Glyco_hydro_32"/>
</dbReference>
<dbReference type="Proteomes" id="UP000198976">
    <property type="component" value="Chromosome I"/>
</dbReference>
<keyword evidence="9" id="KW-1185">Reference proteome</keyword>
<dbReference type="Pfam" id="PF00251">
    <property type="entry name" value="Glyco_hydro_32N"/>
    <property type="match status" value="1"/>
</dbReference>
<evidence type="ECO:0000313" key="9">
    <source>
        <dbReference type="Proteomes" id="UP000198976"/>
    </source>
</evidence>
<reference evidence="8 9" key="1">
    <citation type="submission" date="2016-10" db="EMBL/GenBank/DDBJ databases">
        <authorList>
            <person name="Varghese N."/>
            <person name="Submissions S."/>
        </authorList>
    </citation>
    <scope>NUCLEOTIDE SEQUENCE [LARGE SCALE GENOMIC DNA]</scope>
    <source>
        <strain evidence="8 9">DSM 9169</strain>
    </source>
</reference>
<evidence type="ECO:0000259" key="7">
    <source>
        <dbReference type="Pfam" id="PF08244"/>
    </source>
</evidence>
<dbReference type="InterPro" id="IPR013189">
    <property type="entry name" value="Glyco_hydro_32_C"/>
</dbReference>
<evidence type="ECO:0000313" key="8">
    <source>
        <dbReference type="EMBL" id="SDU02466.1"/>
    </source>
</evidence>
<proteinExistence type="inferred from homology"/>
<sequence length="551" mass="61073">MSTPTDSHNIEPTNEGAQIPEQEDHLNAGNTHALAHEQHPLPHAPLTLAHEQALERAEKASGQLERARNDRWYPTFHIAARAGWINDPNGLCYFDGRYHAFYQHHPYGSAWGPMHWGHVSSADLVTWQRERIALAPSIPADQDGVFSGSAVEGPDGLLYVFYTGNRWLDGHADGRNEQTQCLAVSEDGLTFHKEGVIIDAPGLPNFRDPKVWRQGVTWCMVLGATSEADRGQVHLYTSPDLRTWSFDRVLFEDPDPHVYMLECPDLFPLGDHWVLCYGPMTNARASGYAMRNGHNAGYVVGDWTLGSDFHPLTDYALSDWGSNYYAQQTFEAPDGRRIALAWMGAFTLPLAPQYSDNWSGQFTVPRELTLTEDLKLAATALPELNGLECGRDTLGTFVLDANRDRLLVDDGDAFAIDMVVDLSATTSEQVGLRVNETSDGSYTWVAYDDLARRIVVDRRTKAGTDRGYRSAPIDMDEGDSHLRMTVLVDRGSVEVFAGRNTATLSACAFPSEGKRRTSLSSISGIISVEELTVRHLDSIYSDNGSNPRTMG</sequence>
<evidence type="ECO:0000256" key="4">
    <source>
        <dbReference type="ARBA" id="ARBA00023295"/>
    </source>
</evidence>
<dbReference type="PANTHER" id="PTHR43101">
    <property type="entry name" value="BETA-FRUCTOSIDASE"/>
    <property type="match status" value="1"/>
</dbReference>
<gene>
    <name evidence="8" type="ORF">SAMN04489714_1694</name>
</gene>